<evidence type="ECO:0008006" key="5">
    <source>
        <dbReference type="Google" id="ProtNLM"/>
    </source>
</evidence>
<reference evidence="3 4" key="1">
    <citation type="submission" date="2016-11" db="EMBL/GenBank/DDBJ databases">
        <title>Description of two novel members of the family Erysipelotrichaceae: Ileibacterium lipovorans gen. nov., sp. nov. and Dubosiella newyorkensis, gen. nov., sp. nov.</title>
        <authorList>
            <person name="Cox L.M."/>
            <person name="Sohn J."/>
            <person name="Tyrrell K.L."/>
            <person name="Citron D.M."/>
            <person name="Lawson P.A."/>
            <person name="Patel N.B."/>
            <person name="Iizumi T."/>
            <person name="Perez-Perez G.I."/>
            <person name="Goldstein E.J."/>
            <person name="Blaser M.J."/>
        </authorList>
    </citation>
    <scope>NUCLEOTIDE SEQUENCE [LARGE SCALE GENOMIC DNA]</scope>
    <source>
        <strain evidence="3 4">NYU-BL-A4</strain>
    </source>
</reference>
<name>A0A1U7NPB5_9FIRM</name>
<dbReference type="Proteomes" id="UP000186705">
    <property type="component" value="Unassembled WGS sequence"/>
</dbReference>
<proteinExistence type="predicted"/>
<dbReference type="EMBL" id="MPKA01000047">
    <property type="protein sequence ID" value="OLU47484.1"/>
    <property type="molecule type" value="Genomic_DNA"/>
</dbReference>
<dbReference type="STRING" id="1862672.BO225_02775"/>
<keyword evidence="2" id="KW-0732">Signal</keyword>
<accession>A0A1U7NPB5</accession>
<keyword evidence="4" id="KW-1185">Reference proteome</keyword>
<feature type="compositionally biased region" description="Polar residues" evidence="1">
    <location>
        <begin position="127"/>
        <end position="171"/>
    </location>
</feature>
<dbReference type="AlphaFoldDB" id="A0A1U7NPB5"/>
<dbReference type="RefSeq" id="WP_076340765.1">
    <property type="nucleotide sequence ID" value="NZ_JBGNFS010000004.1"/>
</dbReference>
<evidence type="ECO:0000256" key="2">
    <source>
        <dbReference type="SAM" id="SignalP"/>
    </source>
</evidence>
<dbReference type="GeneID" id="78274871"/>
<feature type="region of interest" description="Disordered" evidence="1">
    <location>
        <begin position="112"/>
        <end position="217"/>
    </location>
</feature>
<gene>
    <name evidence="3" type="ORF">BO225_02775</name>
</gene>
<evidence type="ECO:0000313" key="3">
    <source>
        <dbReference type="EMBL" id="OLU47484.1"/>
    </source>
</evidence>
<dbReference type="PROSITE" id="PS51257">
    <property type="entry name" value="PROKAR_LIPOPROTEIN"/>
    <property type="match status" value="1"/>
</dbReference>
<sequence>MKFYKSLLVLGSFFLLAGCAQQEKLTSISLDPEADKVLVNTDTDIRITTDPKNIQLTDSDFATLGANISVDKDNAEFSASKPGVYTVKASKNGITSNTVKITVVQEKSELAQVTVPKKQTKPTTEENVVNETQNDVNIQVNEETDSTQIPQTSAPSQDISSTAPSQSGTSQNDASQSTQPSSSSDDSQTKDDQTSQNDQKSNTYVPPKADPNALDPATVLKDPDQYVGQSLTLVGDLNAKGTALDGLDLTGLNVKIHSVPAQLTGTLEKQSDGSYVLDVNSYAQVQ</sequence>
<evidence type="ECO:0000313" key="4">
    <source>
        <dbReference type="Proteomes" id="UP000186705"/>
    </source>
</evidence>
<comment type="caution">
    <text evidence="3">The sequence shown here is derived from an EMBL/GenBank/DDBJ whole genome shotgun (WGS) entry which is preliminary data.</text>
</comment>
<dbReference type="OrthoDB" id="1658126at2"/>
<feature type="compositionally biased region" description="Low complexity" evidence="1">
    <location>
        <begin position="172"/>
        <end position="186"/>
    </location>
</feature>
<feature type="signal peptide" evidence="2">
    <location>
        <begin position="1"/>
        <end position="17"/>
    </location>
</feature>
<evidence type="ECO:0000256" key="1">
    <source>
        <dbReference type="SAM" id="MobiDB-lite"/>
    </source>
</evidence>
<feature type="chain" id="PRO_5039427726" description="BIG2 domain-containing protein" evidence="2">
    <location>
        <begin position="18"/>
        <end position="286"/>
    </location>
</feature>
<organism evidence="3 4">
    <name type="scientific">Dubosiella newyorkensis</name>
    <dbReference type="NCBI Taxonomy" id="1862672"/>
    <lineage>
        <taxon>Bacteria</taxon>
        <taxon>Bacillati</taxon>
        <taxon>Bacillota</taxon>
        <taxon>Erysipelotrichia</taxon>
        <taxon>Erysipelotrichales</taxon>
        <taxon>Erysipelotrichaceae</taxon>
        <taxon>Dubosiella</taxon>
    </lineage>
</organism>
<feature type="compositionally biased region" description="Low complexity" evidence="1">
    <location>
        <begin position="112"/>
        <end position="126"/>
    </location>
</feature>
<protein>
    <recommendedName>
        <fullName evidence="5">BIG2 domain-containing protein</fullName>
    </recommendedName>
</protein>